<evidence type="ECO:0000313" key="2">
    <source>
        <dbReference type="Proteomes" id="UP001272242"/>
    </source>
</evidence>
<sequence>MNRLAFIDICKFDSDHYRAGILVTDRFTDPIEFRCSSPVRPTALQKILWGRRLTAHLFCHVFGKPLIECLNPRPDLVLARVSQLLGIRAVTGAPTVLVSPKPELEHRLLPSSPAHYLCASREHTEDLDLAMPVMSPLAAILAPLEPFQRVFTAIQDVHQDETRAKAV</sequence>
<name>A0ABU5ET02_9BACT</name>
<dbReference type="EMBL" id="JAXBLV010000024">
    <property type="protein sequence ID" value="MDY3558290.1"/>
    <property type="molecule type" value="Genomic_DNA"/>
</dbReference>
<keyword evidence="2" id="KW-1185">Reference proteome</keyword>
<protein>
    <submittedName>
        <fullName evidence="1">Uncharacterized protein</fullName>
    </submittedName>
</protein>
<organism evidence="1 2">
    <name type="scientific">Gemmata algarum</name>
    <dbReference type="NCBI Taxonomy" id="2975278"/>
    <lineage>
        <taxon>Bacteria</taxon>
        <taxon>Pseudomonadati</taxon>
        <taxon>Planctomycetota</taxon>
        <taxon>Planctomycetia</taxon>
        <taxon>Gemmatales</taxon>
        <taxon>Gemmataceae</taxon>
        <taxon>Gemmata</taxon>
    </lineage>
</organism>
<dbReference type="Proteomes" id="UP001272242">
    <property type="component" value="Unassembled WGS sequence"/>
</dbReference>
<gene>
    <name evidence="1" type="ORF">R5W23_004985</name>
</gene>
<proteinExistence type="predicted"/>
<reference evidence="2" key="1">
    <citation type="journal article" date="2023" name="Mar. Drugs">
        <title>Gemmata algarum, a Novel Planctomycete Isolated from an Algal Mat, Displays Antimicrobial Activity.</title>
        <authorList>
            <person name="Kumar G."/>
            <person name="Kallscheuer N."/>
            <person name="Kashif M."/>
            <person name="Ahamad S."/>
            <person name="Jagadeeshwari U."/>
            <person name="Pannikurungottu S."/>
            <person name="Haufschild T."/>
            <person name="Kabuu M."/>
            <person name="Sasikala C."/>
            <person name="Jogler C."/>
            <person name="Ramana C."/>
        </authorList>
    </citation>
    <scope>NUCLEOTIDE SEQUENCE [LARGE SCALE GENOMIC DNA]</scope>
    <source>
        <strain evidence="2">JC673</strain>
    </source>
</reference>
<evidence type="ECO:0000313" key="1">
    <source>
        <dbReference type="EMBL" id="MDY3558290.1"/>
    </source>
</evidence>
<accession>A0ABU5ET02</accession>
<comment type="caution">
    <text evidence="1">The sequence shown here is derived from an EMBL/GenBank/DDBJ whole genome shotgun (WGS) entry which is preliminary data.</text>
</comment>
<dbReference type="RefSeq" id="WP_320685236.1">
    <property type="nucleotide sequence ID" value="NZ_JAXBLV010000024.1"/>
</dbReference>